<evidence type="ECO:0000313" key="2">
    <source>
        <dbReference type="EMBL" id="PVH95721.1"/>
    </source>
</evidence>
<protein>
    <submittedName>
        <fullName evidence="2">Uncharacterized protein</fullName>
    </submittedName>
</protein>
<keyword evidence="3" id="KW-1185">Reference proteome</keyword>
<evidence type="ECO:0000313" key="3">
    <source>
        <dbReference type="Proteomes" id="UP000244855"/>
    </source>
</evidence>
<feature type="compositionally biased region" description="Basic and acidic residues" evidence="1">
    <location>
        <begin position="251"/>
        <end position="262"/>
    </location>
</feature>
<name>A0A2V1DCF1_9PLEO</name>
<dbReference type="EMBL" id="KZ805486">
    <property type="protein sequence ID" value="PVH95721.1"/>
    <property type="molecule type" value="Genomic_DNA"/>
</dbReference>
<gene>
    <name evidence="2" type="ORF">DM02DRAFT_632619</name>
</gene>
<proteinExistence type="predicted"/>
<sequence length="297" mass="33148">MASDSESSQVNYERLNARVRHTARYSSPESGPNRTADADFMEVGGQFGGTRRESYPHSLELSESEQNDPQPDLHADFQPPMTALPGGGSRSSPRSSSPLSPQTPIQTQFGPYIHSSEYPLRRNRRRGRRRLEQSNHDVVQETKLSPHKTGSSRSLLFGWGSHEVLNFDTTVRGVDTLPIHPFPVSQYTQAHLLTTMLADQRSHASGDESTEGNSRSDVTIGYSPTRQRNGEVNRSTTPTPAFSPSRTPSHHSRETDEDRESVVEPQSPHPFSAYNPYNPDRGRTALDGFDERFSSQE</sequence>
<dbReference type="Proteomes" id="UP000244855">
    <property type="component" value="Unassembled WGS sequence"/>
</dbReference>
<organism evidence="2 3">
    <name type="scientific">Periconia macrospinosa</name>
    <dbReference type="NCBI Taxonomy" id="97972"/>
    <lineage>
        <taxon>Eukaryota</taxon>
        <taxon>Fungi</taxon>
        <taxon>Dikarya</taxon>
        <taxon>Ascomycota</taxon>
        <taxon>Pezizomycotina</taxon>
        <taxon>Dothideomycetes</taxon>
        <taxon>Pleosporomycetidae</taxon>
        <taxon>Pleosporales</taxon>
        <taxon>Massarineae</taxon>
        <taxon>Periconiaceae</taxon>
        <taxon>Periconia</taxon>
    </lineage>
</organism>
<feature type="compositionally biased region" description="Basic and acidic residues" evidence="1">
    <location>
        <begin position="280"/>
        <end position="297"/>
    </location>
</feature>
<reference evidence="2 3" key="1">
    <citation type="journal article" date="2018" name="Sci. Rep.">
        <title>Comparative genomics provides insights into the lifestyle and reveals functional heterogeneity of dark septate endophytic fungi.</title>
        <authorList>
            <person name="Knapp D.G."/>
            <person name="Nemeth J.B."/>
            <person name="Barry K."/>
            <person name="Hainaut M."/>
            <person name="Henrissat B."/>
            <person name="Johnson J."/>
            <person name="Kuo A."/>
            <person name="Lim J.H.P."/>
            <person name="Lipzen A."/>
            <person name="Nolan M."/>
            <person name="Ohm R.A."/>
            <person name="Tamas L."/>
            <person name="Grigoriev I.V."/>
            <person name="Spatafora J.W."/>
            <person name="Nagy L.G."/>
            <person name="Kovacs G.M."/>
        </authorList>
    </citation>
    <scope>NUCLEOTIDE SEQUENCE [LARGE SCALE GENOMIC DNA]</scope>
    <source>
        <strain evidence="2 3">DSE2036</strain>
    </source>
</reference>
<feature type="compositionally biased region" description="Low complexity" evidence="1">
    <location>
        <begin position="90"/>
        <end position="100"/>
    </location>
</feature>
<evidence type="ECO:0000256" key="1">
    <source>
        <dbReference type="SAM" id="MobiDB-lite"/>
    </source>
</evidence>
<feature type="region of interest" description="Disordered" evidence="1">
    <location>
        <begin position="201"/>
        <end position="297"/>
    </location>
</feature>
<feature type="compositionally biased region" description="Polar residues" evidence="1">
    <location>
        <begin position="24"/>
        <end position="33"/>
    </location>
</feature>
<accession>A0A2V1DCF1</accession>
<feature type="region of interest" description="Disordered" evidence="1">
    <location>
        <begin position="1"/>
        <end position="151"/>
    </location>
</feature>
<feature type="compositionally biased region" description="Polar residues" evidence="1">
    <location>
        <begin position="211"/>
        <end position="247"/>
    </location>
</feature>
<feature type="compositionally biased region" description="Polar residues" evidence="1">
    <location>
        <begin position="1"/>
        <end position="11"/>
    </location>
</feature>
<feature type="compositionally biased region" description="Basic and acidic residues" evidence="1">
    <location>
        <begin position="130"/>
        <end position="140"/>
    </location>
</feature>
<dbReference type="AlphaFoldDB" id="A0A2V1DCF1"/>
<dbReference type="OrthoDB" id="3796861at2759"/>